<dbReference type="Proteomes" id="UP000015105">
    <property type="component" value="Chromosome 6D"/>
</dbReference>
<protein>
    <submittedName>
        <fullName evidence="4">Uncharacterized protein</fullName>
    </submittedName>
</protein>
<evidence type="ECO:0000256" key="2">
    <source>
        <dbReference type="SAM" id="MobiDB-lite"/>
    </source>
</evidence>
<dbReference type="Gramene" id="AET6Gv20694000.15">
    <property type="protein sequence ID" value="AET6Gv20694000.15"/>
    <property type="gene ID" value="AET6Gv20694000"/>
</dbReference>
<feature type="transmembrane region" description="Helical" evidence="3">
    <location>
        <begin position="177"/>
        <end position="195"/>
    </location>
</feature>
<evidence type="ECO:0000256" key="3">
    <source>
        <dbReference type="SAM" id="Phobius"/>
    </source>
</evidence>
<name>A0A453PD03_AEGTS</name>
<reference evidence="5" key="1">
    <citation type="journal article" date="2014" name="Science">
        <title>Ancient hybridizations among the ancestral genomes of bread wheat.</title>
        <authorList>
            <consortium name="International Wheat Genome Sequencing Consortium,"/>
            <person name="Marcussen T."/>
            <person name="Sandve S.R."/>
            <person name="Heier L."/>
            <person name="Spannagl M."/>
            <person name="Pfeifer M."/>
            <person name="Jakobsen K.S."/>
            <person name="Wulff B.B."/>
            <person name="Steuernagel B."/>
            <person name="Mayer K.F."/>
            <person name="Olsen O.A."/>
        </authorList>
    </citation>
    <scope>NUCLEOTIDE SEQUENCE [LARGE SCALE GENOMIC DNA]</scope>
    <source>
        <strain evidence="5">cv. AL8/78</strain>
    </source>
</reference>
<accession>A0A453PD03</accession>
<sequence length="201" mass="22218">IPSSGLSHSYSTHGDKSIVKLNKLTESNRRFGSRRTPEPPVINQGAINQLSEQISTLNERMDEFTCRVEDLNSKFTLIKSSPSQQNLVPPSDTRNGSAPTNLFVSQLGNGTLIPHSSSSNQLSKESPLMEEIMVLSRGQRQVIHQLDNLTNLLHDHLVLTRQGNAVSRNRIQEGIDMAICPLIILTIGSVGYFVFKSLNRG</sequence>
<keyword evidence="3" id="KW-0812">Transmembrane</keyword>
<keyword evidence="3" id="KW-0472">Membrane</keyword>
<reference evidence="4" key="4">
    <citation type="submission" date="2019-03" db="UniProtKB">
        <authorList>
            <consortium name="EnsemblPlants"/>
        </authorList>
    </citation>
    <scope>IDENTIFICATION</scope>
</reference>
<evidence type="ECO:0000313" key="4">
    <source>
        <dbReference type="EnsemblPlants" id="AET6Gv20694000.15"/>
    </source>
</evidence>
<evidence type="ECO:0000313" key="5">
    <source>
        <dbReference type="Proteomes" id="UP000015105"/>
    </source>
</evidence>
<feature type="region of interest" description="Disordered" evidence="2">
    <location>
        <begin position="23"/>
        <end position="42"/>
    </location>
</feature>
<reference evidence="4" key="3">
    <citation type="journal article" date="2017" name="Nature">
        <title>Genome sequence of the progenitor of the wheat D genome Aegilops tauschii.</title>
        <authorList>
            <person name="Luo M.C."/>
            <person name="Gu Y.Q."/>
            <person name="Puiu D."/>
            <person name="Wang H."/>
            <person name="Twardziok S.O."/>
            <person name="Deal K.R."/>
            <person name="Huo N."/>
            <person name="Zhu T."/>
            <person name="Wang L."/>
            <person name="Wang Y."/>
            <person name="McGuire P.E."/>
            <person name="Liu S."/>
            <person name="Long H."/>
            <person name="Ramasamy R.K."/>
            <person name="Rodriguez J.C."/>
            <person name="Van S.L."/>
            <person name="Yuan L."/>
            <person name="Wang Z."/>
            <person name="Xia Z."/>
            <person name="Xiao L."/>
            <person name="Anderson O.D."/>
            <person name="Ouyang S."/>
            <person name="Liang Y."/>
            <person name="Zimin A.V."/>
            <person name="Pertea G."/>
            <person name="Qi P."/>
            <person name="Bennetzen J.L."/>
            <person name="Dai X."/>
            <person name="Dawson M.W."/>
            <person name="Muller H.G."/>
            <person name="Kugler K."/>
            <person name="Rivarola-Duarte L."/>
            <person name="Spannagl M."/>
            <person name="Mayer K.F.X."/>
            <person name="Lu F.H."/>
            <person name="Bevan M.W."/>
            <person name="Leroy P."/>
            <person name="Li P."/>
            <person name="You F.M."/>
            <person name="Sun Q."/>
            <person name="Liu Z."/>
            <person name="Lyons E."/>
            <person name="Wicker T."/>
            <person name="Salzberg S.L."/>
            <person name="Devos K.M."/>
            <person name="Dvorak J."/>
        </authorList>
    </citation>
    <scope>NUCLEOTIDE SEQUENCE [LARGE SCALE GENOMIC DNA]</scope>
    <source>
        <strain evidence="4">cv. AL8/78</strain>
    </source>
</reference>
<keyword evidence="1" id="KW-0175">Coiled coil</keyword>
<evidence type="ECO:0000256" key="1">
    <source>
        <dbReference type="SAM" id="Coils"/>
    </source>
</evidence>
<keyword evidence="3" id="KW-1133">Transmembrane helix</keyword>
<reference evidence="4" key="5">
    <citation type="journal article" date="2021" name="G3 (Bethesda)">
        <title>Aegilops tauschii genome assembly Aet v5.0 features greater sequence contiguity and improved annotation.</title>
        <authorList>
            <person name="Wang L."/>
            <person name="Zhu T."/>
            <person name="Rodriguez J.C."/>
            <person name="Deal K.R."/>
            <person name="Dubcovsky J."/>
            <person name="McGuire P.E."/>
            <person name="Lux T."/>
            <person name="Spannagl M."/>
            <person name="Mayer K.F.X."/>
            <person name="Baldrich P."/>
            <person name="Meyers B.C."/>
            <person name="Huo N."/>
            <person name="Gu Y.Q."/>
            <person name="Zhou H."/>
            <person name="Devos K.M."/>
            <person name="Bennetzen J.L."/>
            <person name="Unver T."/>
            <person name="Budak H."/>
            <person name="Gulick P.J."/>
            <person name="Galiba G."/>
            <person name="Kalapos B."/>
            <person name="Nelson D.R."/>
            <person name="Li P."/>
            <person name="You F.M."/>
            <person name="Luo M.C."/>
            <person name="Dvorak J."/>
        </authorList>
    </citation>
    <scope>NUCLEOTIDE SEQUENCE [LARGE SCALE GENOMIC DNA]</scope>
    <source>
        <strain evidence="4">cv. AL8/78</strain>
    </source>
</reference>
<proteinExistence type="predicted"/>
<dbReference type="EnsemblPlants" id="AET6Gv20694000.15">
    <property type="protein sequence ID" value="AET6Gv20694000.15"/>
    <property type="gene ID" value="AET6Gv20694000"/>
</dbReference>
<organism evidence="4 5">
    <name type="scientific">Aegilops tauschii subsp. strangulata</name>
    <name type="common">Goatgrass</name>
    <dbReference type="NCBI Taxonomy" id="200361"/>
    <lineage>
        <taxon>Eukaryota</taxon>
        <taxon>Viridiplantae</taxon>
        <taxon>Streptophyta</taxon>
        <taxon>Embryophyta</taxon>
        <taxon>Tracheophyta</taxon>
        <taxon>Spermatophyta</taxon>
        <taxon>Magnoliopsida</taxon>
        <taxon>Liliopsida</taxon>
        <taxon>Poales</taxon>
        <taxon>Poaceae</taxon>
        <taxon>BOP clade</taxon>
        <taxon>Pooideae</taxon>
        <taxon>Triticodae</taxon>
        <taxon>Triticeae</taxon>
        <taxon>Triticinae</taxon>
        <taxon>Aegilops</taxon>
    </lineage>
</organism>
<feature type="coiled-coil region" evidence="1">
    <location>
        <begin position="47"/>
        <end position="74"/>
    </location>
</feature>
<keyword evidence="5" id="KW-1185">Reference proteome</keyword>
<reference evidence="5" key="2">
    <citation type="journal article" date="2017" name="Nat. Plants">
        <title>The Aegilops tauschii genome reveals multiple impacts of transposons.</title>
        <authorList>
            <person name="Zhao G."/>
            <person name="Zou C."/>
            <person name="Li K."/>
            <person name="Wang K."/>
            <person name="Li T."/>
            <person name="Gao L."/>
            <person name="Zhang X."/>
            <person name="Wang H."/>
            <person name="Yang Z."/>
            <person name="Liu X."/>
            <person name="Jiang W."/>
            <person name="Mao L."/>
            <person name="Kong X."/>
            <person name="Jiao Y."/>
            <person name="Jia J."/>
        </authorList>
    </citation>
    <scope>NUCLEOTIDE SEQUENCE [LARGE SCALE GENOMIC DNA]</scope>
    <source>
        <strain evidence="5">cv. AL8/78</strain>
    </source>
</reference>
<dbReference type="AlphaFoldDB" id="A0A453PD03"/>